<evidence type="ECO:0000313" key="2">
    <source>
        <dbReference type="Proteomes" id="UP000054630"/>
    </source>
</evidence>
<comment type="caution">
    <text evidence="1">The sequence shown here is derived from an EMBL/GenBank/DDBJ whole genome shotgun (WGS) entry which is preliminary data.</text>
</comment>
<dbReference type="AlphaFoldDB" id="A0A0V0RBA1"/>
<dbReference type="EMBL" id="JYDL01001437">
    <property type="protein sequence ID" value="KRX11773.1"/>
    <property type="molecule type" value="Genomic_DNA"/>
</dbReference>
<proteinExistence type="predicted"/>
<name>A0A0V0RBA1_9BILA</name>
<sequence>MTSSMFRLNDVITDSSLCLAQNAIDVQLWSPHDVRKKRVQRVAPADLVWWIVFHSTASSTVGGDLEFLLLCWLRTASTVVRR</sequence>
<gene>
    <name evidence="1" type="ORF">T07_6332</name>
</gene>
<dbReference type="Proteomes" id="UP000054630">
    <property type="component" value="Unassembled WGS sequence"/>
</dbReference>
<keyword evidence="2" id="KW-1185">Reference proteome</keyword>
<protein>
    <submittedName>
        <fullName evidence="1">Uncharacterized protein</fullName>
    </submittedName>
</protein>
<accession>A0A0V0RBA1</accession>
<organism evidence="1 2">
    <name type="scientific">Trichinella nelsoni</name>
    <dbReference type="NCBI Taxonomy" id="6336"/>
    <lineage>
        <taxon>Eukaryota</taxon>
        <taxon>Metazoa</taxon>
        <taxon>Ecdysozoa</taxon>
        <taxon>Nematoda</taxon>
        <taxon>Enoplea</taxon>
        <taxon>Dorylaimia</taxon>
        <taxon>Trichinellida</taxon>
        <taxon>Trichinellidae</taxon>
        <taxon>Trichinella</taxon>
    </lineage>
</organism>
<reference evidence="1 2" key="1">
    <citation type="submission" date="2015-01" db="EMBL/GenBank/DDBJ databases">
        <title>Evolution of Trichinella species and genotypes.</title>
        <authorList>
            <person name="Korhonen P.K."/>
            <person name="Edoardo P."/>
            <person name="Giuseppe L.R."/>
            <person name="Gasser R.B."/>
        </authorList>
    </citation>
    <scope>NUCLEOTIDE SEQUENCE [LARGE SCALE GENOMIC DNA]</scope>
    <source>
        <strain evidence="1">ISS37</strain>
    </source>
</reference>
<evidence type="ECO:0000313" key="1">
    <source>
        <dbReference type="EMBL" id="KRX11773.1"/>
    </source>
</evidence>